<protein>
    <submittedName>
        <fullName evidence="3">Uncharacterized protein</fullName>
    </submittedName>
</protein>
<accession>A0A916ZX09</accession>
<proteinExistence type="predicted"/>
<feature type="region of interest" description="Disordered" evidence="1">
    <location>
        <begin position="1"/>
        <end position="38"/>
    </location>
</feature>
<gene>
    <name evidence="3" type="ORF">GCM10011390_39570</name>
</gene>
<keyword evidence="2" id="KW-0812">Transmembrane</keyword>
<name>A0A916ZX09_9HYPH</name>
<reference evidence="3" key="2">
    <citation type="submission" date="2020-09" db="EMBL/GenBank/DDBJ databases">
        <authorList>
            <person name="Sun Q."/>
            <person name="Zhou Y."/>
        </authorList>
    </citation>
    <scope>NUCLEOTIDE SEQUENCE</scope>
    <source>
        <strain evidence="3">CGMCC 1.15367</strain>
    </source>
</reference>
<evidence type="ECO:0000256" key="2">
    <source>
        <dbReference type="SAM" id="Phobius"/>
    </source>
</evidence>
<keyword evidence="4" id="KW-1185">Reference proteome</keyword>
<keyword evidence="2" id="KW-0472">Membrane</keyword>
<sequence>MPKRERRRHVGEAATPGRDAAGRGRNGRRGGQQIEETTMGQAAIQITAGIRSRWVRALAVMGLMALPPVMLLSAPVVVYAVWKALYG</sequence>
<dbReference type="EMBL" id="BMIQ01000007">
    <property type="protein sequence ID" value="GGE16581.1"/>
    <property type="molecule type" value="Genomic_DNA"/>
</dbReference>
<keyword evidence="2" id="KW-1133">Transmembrane helix</keyword>
<evidence type="ECO:0000313" key="4">
    <source>
        <dbReference type="Proteomes" id="UP000644699"/>
    </source>
</evidence>
<evidence type="ECO:0000313" key="3">
    <source>
        <dbReference type="EMBL" id="GGE16581.1"/>
    </source>
</evidence>
<dbReference type="AlphaFoldDB" id="A0A916ZX09"/>
<reference evidence="3" key="1">
    <citation type="journal article" date="2014" name="Int. J. Syst. Evol. Microbiol.">
        <title>Complete genome sequence of Corynebacterium casei LMG S-19264T (=DSM 44701T), isolated from a smear-ripened cheese.</title>
        <authorList>
            <consortium name="US DOE Joint Genome Institute (JGI-PGF)"/>
            <person name="Walter F."/>
            <person name="Albersmeier A."/>
            <person name="Kalinowski J."/>
            <person name="Ruckert C."/>
        </authorList>
    </citation>
    <scope>NUCLEOTIDE SEQUENCE</scope>
    <source>
        <strain evidence="3">CGMCC 1.15367</strain>
    </source>
</reference>
<feature type="transmembrane region" description="Helical" evidence="2">
    <location>
        <begin position="58"/>
        <end position="82"/>
    </location>
</feature>
<dbReference type="Proteomes" id="UP000644699">
    <property type="component" value="Unassembled WGS sequence"/>
</dbReference>
<organism evidence="3 4">
    <name type="scientific">Aureimonas endophytica</name>
    <dbReference type="NCBI Taxonomy" id="2027858"/>
    <lineage>
        <taxon>Bacteria</taxon>
        <taxon>Pseudomonadati</taxon>
        <taxon>Pseudomonadota</taxon>
        <taxon>Alphaproteobacteria</taxon>
        <taxon>Hyphomicrobiales</taxon>
        <taxon>Aurantimonadaceae</taxon>
        <taxon>Aureimonas</taxon>
    </lineage>
</organism>
<evidence type="ECO:0000256" key="1">
    <source>
        <dbReference type="SAM" id="MobiDB-lite"/>
    </source>
</evidence>
<comment type="caution">
    <text evidence="3">The sequence shown here is derived from an EMBL/GenBank/DDBJ whole genome shotgun (WGS) entry which is preliminary data.</text>
</comment>